<dbReference type="SUPFAM" id="SSF55424">
    <property type="entry name" value="FAD/NAD-linked reductases, dimerisation (C-terminal) domain"/>
    <property type="match status" value="1"/>
</dbReference>
<keyword evidence="5" id="KW-0560">Oxidoreductase</keyword>
<comment type="caution">
    <text evidence="8">The sequence shown here is derived from an EMBL/GenBank/DDBJ whole genome shotgun (WGS) entry which is preliminary data.</text>
</comment>
<evidence type="ECO:0000256" key="5">
    <source>
        <dbReference type="ARBA" id="ARBA00023002"/>
    </source>
</evidence>
<dbReference type="InterPro" id="IPR036188">
    <property type="entry name" value="FAD/NAD-bd_sf"/>
</dbReference>
<dbReference type="PRINTS" id="PR00368">
    <property type="entry name" value="FADPNR"/>
</dbReference>
<protein>
    <submittedName>
        <fullName evidence="8">CoA-disulfide reductase</fullName>
    </submittedName>
</protein>
<evidence type="ECO:0000256" key="6">
    <source>
        <dbReference type="ARBA" id="ARBA00023284"/>
    </source>
</evidence>
<dbReference type="InterPro" id="IPR023753">
    <property type="entry name" value="FAD/NAD-binding_dom"/>
</dbReference>
<dbReference type="SMART" id="SM00450">
    <property type="entry name" value="RHOD"/>
    <property type="match status" value="1"/>
</dbReference>
<evidence type="ECO:0000256" key="3">
    <source>
        <dbReference type="ARBA" id="ARBA00022630"/>
    </source>
</evidence>
<evidence type="ECO:0000313" key="8">
    <source>
        <dbReference type="EMBL" id="RCU51942.1"/>
    </source>
</evidence>
<dbReference type="SUPFAM" id="SSF51905">
    <property type="entry name" value="FAD/NAD(P)-binding domain"/>
    <property type="match status" value="1"/>
</dbReference>
<feature type="domain" description="Rhodanese" evidence="7">
    <location>
        <begin position="464"/>
        <end position="552"/>
    </location>
</feature>
<proteinExistence type="inferred from homology"/>
<gene>
    <name evidence="8" type="ORF">DU002_03425</name>
</gene>
<dbReference type="Proteomes" id="UP000252558">
    <property type="component" value="Unassembled WGS sequence"/>
</dbReference>
<sequence length="560" mass="60405">MKRIVIVGGVAGGASAAARARRMSEDAEIIMLDRGAYISFANCGLPYHIGGDIQSRDALLLQTPESFKRRFNVEVRLHSDVIAIDREQKQITVQDAQQNTSYLVDYDTLILSPGAAPFIPDVEGISDGRIQTMRNIPDMDRIMRILEQQRPTHATVVGGGFIGLEAAEALRQRGLEATLVELSGQVMAPVDIEMATPLHSELEAHGVDLRLHAGLTKVTATDTGLTLSLSDGSDLETGIVILAIGVRPETALAKAAGLALGERGGIQVDEQMRTSDPDILAVGDAVEITEWVSGKPALIPLAGPANRQGRIAADNALGAKRAFTKTQGTAVCRVFDLTVAATGMNEKSLRRAGIDYRKVYVHPMDHASYFPGAEQISLKLLFTPDEGKILGAQALGKKGVDKRIDVLAVAQRAGMTVFDLEELELCYAPPYGSAKDPVNLAGFVAANWLRGDTDLCFAEELAAITAEQKLLDVRTPAELERVGAFDGAINIPVDELRDRLTELDPTVEYLVACQVGLRGHVAYRMLVNRGFKAKNLTGGFKTWQMFKGCRQATPLVVEGE</sequence>
<evidence type="ECO:0000256" key="2">
    <source>
        <dbReference type="ARBA" id="ARBA00009130"/>
    </source>
</evidence>
<reference evidence="8 9" key="1">
    <citation type="submission" date="2018-07" db="EMBL/GenBank/DDBJ databases">
        <title>Corallincola holothuriorum sp. nov., a new facultative anaerobe isolated from sea cucumber Apostichopus japonicus.</title>
        <authorList>
            <person name="Xia H."/>
        </authorList>
    </citation>
    <scope>NUCLEOTIDE SEQUENCE [LARGE SCALE GENOMIC DNA]</scope>
    <source>
        <strain evidence="8 9">C4</strain>
    </source>
</reference>
<dbReference type="PANTHER" id="PTHR43429">
    <property type="entry name" value="PYRIDINE NUCLEOTIDE-DISULFIDE OXIDOREDUCTASE DOMAIN-CONTAINING"/>
    <property type="match status" value="1"/>
</dbReference>
<name>A0A368NMZ0_9GAMM</name>
<dbReference type="Pfam" id="PF00581">
    <property type="entry name" value="Rhodanese"/>
    <property type="match status" value="1"/>
</dbReference>
<dbReference type="InterPro" id="IPR036873">
    <property type="entry name" value="Rhodanese-like_dom_sf"/>
</dbReference>
<comment type="cofactor">
    <cofactor evidence="1">
        <name>FAD</name>
        <dbReference type="ChEBI" id="CHEBI:57692"/>
    </cofactor>
</comment>
<dbReference type="RefSeq" id="WP_114337372.1">
    <property type="nucleotide sequence ID" value="NZ_QPID01000002.1"/>
</dbReference>
<dbReference type="InterPro" id="IPR016156">
    <property type="entry name" value="FAD/NAD-linked_Rdtase_dimer_sf"/>
</dbReference>
<dbReference type="GO" id="GO:0016491">
    <property type="term" value="F:oxidoreductase activity"/>
    <property type="evidence" value="ECO:0007669"/>
    <property type="project" value="UniProtKB-KW"/>
</dbReference>
<keyword evidence="9" id="KW-1185">Reference proteome</keyword>
<dbReference type="InterPro" id="IPR050260">
    <property type="entry name" value="FAD-bd_OxRdtase"/>
</dbReference>
<dbReference type="PANTHER" id="PTHR43429:SF1">
    <property type="entry name" value="NAD(P)H SULFUR OXIDOREDUCTASE (COA-DEPENDENT)"/>
    <property type="match status" value="1"/>
</dbReference>
<accession>A0A368NMZ0</accession>
<dbReference type="Gene3D" id="3.50.50.60">
    <property type="entry name" value="FAD/NAD(P)-binding domain"/>
    <property type="match status" value="2"/>
</dbReference>
<dbReference type="OrthoDB" id="9800167at2"/>
<evidence type="ECO:0000259" key="7">
    <source>
        <dbReference type="PROSITE" id="PS50206"/>
    </source>
</evidence>
<dbReference type="SUPFAM" id="SSF52821">
    <property type="entry name" value="Rhodanese/Cell cycle control phosphatase"/>
    <property type="match status" value="1"/>
</dbReference>
<dbReference type="Pfam" id="PF02852">
    <property type="entry name" value="Pyr_redox_dim"/>
    <property type="match status" value="1"/>
</dbReference>
<dbReference type="PRINTS" id="PR00411">
    <property type="entry name" value="PNDRDTASEI"/>
</dbReference>
<keyword evidence="4" id="KW-0274">FAD</keyword>
<keyword evidence="3" id="KW-0285">Flavoprotein</keyword>
<dbReference type="InterPro" id="IPR001763">
    <property type="entry name" value="Rhodanese-like_dom"/>
</dbReference>
<dbReference type="AlphaFoldDB" id="A0A368NMZ0"/>
<dbReference type="Gene3D" id="3.40.250.10">
    <property type="entry name" value="Rhodanese-like domain"/>
    <property type="match status" value="1"/>
</dbReference>
<evidence type="ECO:0000313" key="9">
    <source>
        <dbReference type="Proteomes" id="UP000252558"/>
    </source>
</evidence>
<dbReference type="PROSITE" id="PS50206">
    <property type="entry name" value="RHODANESE_3"/>
    <property type="match status" value="1"/>
</dbReference>
<dbReference type="EMBL" id="QPID01000002">
    <property type="protein sequence ID" value="RCU51942.1"/>
    <property type="molecule type" value="Genomic_DNA"/>
</dbReference>
<evidence type="ECO:0000256" key="1">
    <source>
        <dbReference type="ARBA" id="ARBA00001974"/>
    </source>
</evidence>
<dbReference type="Pfam" id="PF07992">
    <property type="entry name" value="Pyr_redox_2"/>
    <property type="match status" value="1"/>
</dbReference>
<comment type="similarity">
    <text evidence="2">Belongs to the class-III pyridine nucleotide-disulfide oxidoreductase family.</text>
</comment>
<dbReference type="InterPro" id="IPR004099">
    <property type="entry name" value="Pyr_nucl-diS_OxRdtase_dimer"/>
</dbReference>
<evidence type="ECO:0000256" key="4">
    <source>
        <dbReference type="ARBA" id="ARBA00022827"/>
    </source>
</evidence>
<keyword evidence="6" id="KW-0676">Redox-active center</keyword>
<organism evidence="8 9">
    <name type="scientific">Corallincola holothuriorum</name>
    <dbReference type="NCBI Taxonomy" id="2282215"/>
    <lineage>
        <taxon>Bacteria</taxon>
        <taxon>Pseudomonadati</taxon>
        <taxon>Pseudomonadota</taxon>
        <taxon>Gammaproteobacteria</taxon>
        <taxon>Alteromonadales</taxon>
        <taxon>Psychromonadaceae</taxon>
        <taxon>Corallincola</taxon>
    </lineage>
</organism>